<comment type="caution">
    <text evidence="1">The sequence shown here is derived from an EMBL/GenBank/DDBJ whole genome shotgun (WGS) entry which is preliminary data.</text>
</comment>
<evidence type="ECO:0000313" key="2">
    <source>
        <dbReference type="Proteomes" id="UP001331515"/>
    </source>
</evidence>
<keyword evidence="2" id="KW-1185">Reference proteome</keyword>
<dbReference type="Proteomes" id="UP001331515">
    <property type="component" value="Unassembled WGS sequence"/>
</dbReference>
<reference evidence="1 2" key="1">
    <citation type="journal article" date="2023" name="Mol. Biol. Evol.">
        <title>Genomics of Secondarily Temperate Adaptation in the Only Non-Antarctic Icefish.</title>
        <authorList>
            <person name="Rivera-Colon A.G."/>
            <person name="Rayamajhi N."/>
            <person name="Minhas B.F."/>
            <person name="Madrigal G."/>
            <person name="Bilyk K.T."/>
            <person name="Yoon V."/>
            <person name="Hune M."/>
            <person name="Gregory S."/>
            <person name="Cheng C.H.C."/>
            <person name="Catchen J.M."/>
        </authorList>
    </citation>
    <scope>NUCLEOTIDE SEQUENCE [LARGE SCALE GENOMIC DNA]</scope>
    <source>
        <tissue evidence="1">White muscle</tissue>
    </source>
</reference>
<sequence length="120" mass="13362">MSLRLNSCINHLPQDDDVFICRPALPRSSSLFLPLPLSLFLPLPPSSSLFLPLPPSSSLSVLRISTQPHSSRCCFLRQARLSSQGLFNCLLFCLARISPSSCTKAAVRMHLTGCWKRVFF</sequence>
<organism evidence="1 2">
    <name type="scientific">Champsocephalus gunnari</name>
    <name type="common">Mackerel icefish</name>
    <dbReference type="NCBI Taxonomy" id="52237"/>
    <lineage>
        <taxon>Eukaryota</taxon>
        <taxon>Metazoa</taxon>
        <taxon>Chordata</taxon>
        <taxon>Craniata</taxon>
        <taxon>Vertebrata</taxon>
        <taxon>Euteleostomi</taxon>
        <taxon>Actinopterygii</taxon>
        <taxon>Neopterygii</taxon>
        <taxon>Teleostei</taxon>
        <taxon>Neoteleostei</taxon>
        <taxon>Acanthomorphata</taxon>
        <taxon>Eupercaria</taxon>
        <taxon>Perciformes</taxon>
        <taxon>Notothenioidei</taxon>
        <taxon>Channichthyidae</taxon>
        <taxon>Champsocephalus</taxon>
    </lineage>
</organism>
<evidence type="ECO:0000313" key="1">
    <source>
        <dbReference type="EMBL" id="KAK5934533.1"/>
    </source>
</evidence>
<gene>
    <name evidence="1" type="ORF">CgunFtcFv8_014924</name>
</gene>
<accession>A0AAN8E9D1</accession>
<dbReference type="EMBL" id="JAURVH010001514">
    <property type="protein sequence ID" value="KAK5934533.1"/>
    <property type="molecule type" value="Genomic_DNA"/>
</dbReference>
<dbReference type="AlphaFoldDB" id="A0AAN8E9D1"/>
<protein>
    <submittedName>
        <fullName evidence="1">Uncharacterized protein</fullName>
    </submittedName>
</protein>
<name>A0AAN8E9D1_CHAGU</name>
<proteinExistence type="predicted"/>